<evidence type="ECO:0000313" key="2">
    <source>
        <dbReference type="EMBL" id="ROL52699.1"/>
    </source>
</evidence>
<name>A0A3N0Z2E9_ANAGA</name>
<feature type="compositionally biased region" description="Polar residues" evidence="1">
    <location>
        <begin position="29"/>
        <end position="38"/>
    </location>
</feature>
<dbReference type="AlphaFoldDB" id="A0A3N0Z2E9"/>
<proteinExistence type="predicted"/>
<comment type="caution">
    <text evidence="2">The sequence shown here is derived from an EMBL/GenBank/DDBJ whole genome shotgun (WGS) entry which is preliminary data.</text>
</comment>
<feature type="region of interest" description="Disordered" evidence="1">
    <location>
        <begin position="29"/>
        <end position="60"/>
    </location>
</feature>
<gene>
    <name evidence="2" type="ORF">DPX16_7435</name>
</gene>
<protein>
    <submittedName>
        <fullName evidence="2">Uncharacterized protein</fullName>
    </submittedName>
</protein>
<reference evidence="2 3" key="1">
    <citation type="submission" date="2018-10" db="EMBL/GenBank/DDBJ databases">
        <title>Genome assembly for a Yunnan-Guizhou Plateau 3E fish, Anabarilius grahami (Regan), and its evolutionary and genetic applications.</title>
        <authorList>
            <person name="Jiang W."/>
        </authorList>
    </citation>
    <scope>NUCLEOTIDE SEQUENCE [LARGE SCALE GENOMIC DNA]</scope>
    <source>
        <strain evidence="2">AG-KIZ</strain>
        <tissue evidence="2">Muscle</tissue>
    </source>
</reference>
<evidence type="ECO:0000313" key="3">
    <source>
        <dbReference type="Proteomes" id="UP000281406"/>
    </source>
</evidence>
<evidence type="ECO:0000256" key="1">
    <source>
        <dbReference type="SAM" id="MobiDB-lite"/>
    </source>
</evidence>
<sequence length="93" mass="10345">MLHSWQKCRIPPRSRSLGENHGDEALLTTNTAENTSKPPDTCVTDGPFLPVRDEKGKSSGKISHILKNTLPEHPARSRSLCCQVYGYGWLVVE</sequence>
<organism evidence="2 3">
    <name type="scientific">Anabarilius grahami</name>
    <name type="common">Kanglang fish</name>
    <name type="synonym">Barilius grahami</name>
    <dbReference type="NCBI Taxonomy" id="495550"/>
    <lineage>
        <taxon>Eukaryota</taxon>
        <taxon>Metazoa</taxon>
        <taxon>Chordata</taxon>
        <taxon>Craniata</taxon>
        <taxon>Vertebrata</taxon>
        <taxon>Euteleostomi</taxon>
        <taxon>Actinopterygii</taxon>
        <taxon>Neopterygii</taxon>
        <taxon>Teleostei</taxon>
        <taxon>Ostariophysi</taxon>
        <taxon>Cypriniformes</taxon>
        <taxon>Xenocyprididae</taxon>
        <taxon>Xenocypridinae</taxon>
        <taxon>Xenocypridinae incertae sedis</taxon>
        <taxon>Anabarilius</taxon>
    </lineage>
</organism>
<dbReference type="Proteomes" id="UP000281406">
    <property type="component" value="Unassembled WGS sequence"/>
</dbReference>
<dbReference type="EMBL" id="RJVU01015140">
    <property type="protein sequence ID" value="ROL52699.1"/>
    <property type="molecule type" value="Genomic_DNA"/>
</dbReference>
<keyword evidence="3" id="KW-1185">Reference proteome</keyword>
<accession>A0A3N0Z2E9</accession>